<dbReference type="Proteomes" id="UP000507954">
    <property type="component" value="Unassembled WGS sequence"/>
</dbReference>
<proteinExistence type="predicted"/>
<name>A0A508WRZ0_9HYPH</name>
<organism evidence="1">
    <name type="scientific">Sinorhizobium medicae</name>
    <dbReference type="NCBI Taxonomy" id="110321"/>
    <lineage>
        <taxon>Bacteria</taxon>
        <taxon>Pseudomonadati</taxon>
        <taxon>Pseudomonadota</taxon>
        <taxon>Alphaproteobacteria</taxon>
        <taxon>Hyphomicrobiales</taxon>
        <taxon>Rhizobiaceae</taxon>
        <taxon>Sinorhizobium/Ensifer group</taxon>
        <taxon>Sinorhizobium</taxon>
    </lineage>
</organism>
<sequence length="93" mass="10378">MSYGTWRDTSFSGNRYACLAQTLYEMQLVFRAVNSQCDFVSCVLEEARHVGFKPFSLGTSQVHLAELAKNGEQNDMVDRIGVKVRQPGRSAAT</sequence>
<dbReference type="EMBL" id="CABFNB010000037">
    <property type="protein sequence ID" value="VTZ60102.1"/>
    <property type="molecule type" value="Genomic_DNA"/>
</dbReference>
<reference evidence="1" key="1">
    <citation type="submission" date="2019-06" db="EMBL/GenBank/DDBJ databases">
        <authorList>
            <person name="Le Quere A."/>
            <person name="Colella S."/>
        </authorList>
    </citation>
    <scope>NUCLEOTIDE SEQUENCE</scope>
    <source>
        <strain evidence="1">EmedicaeMD41</strain>
    </source>
</reference>
<evidence type="ECO:0000313" key="1">
    <source>
        <dbReference type="EMBL" id="VTZ60102.1"/>
    </source>
</evidence>
<accession>A0A508WRZ0</accession>
<protein>
    <submittedName>
        <fullName evidence="1">Uncharacterized protein</fullName>
    </submittedName>
</protein>
<dbReference type="AlphaFoldDB" id="A0A508WRZ0"/>
<gene>
    <name evidence="1" type="ORF">EMEDMD4_1310096</name>
</gene>